<dbReference type="OrthoDB" id="3786236at2759"/>
<dbReference type="PANTHER" id="PTHR38847:SF1">
    <property type="entry name" value="PSEUDOURIDINE SYNTHASE RSUA_RLUA-LIKE DOMAIN-CONTAINING PROTEIN"/>
    <property type="match status" value="1"/>
</dbReference>
<feature type="chain" id="PRO_5025544426" description="Secreted protein" evidence="1">
    <location>
        <begin position="17"/>
        <end position="187"/>
    </location>
</feature>
<dbReference type="AlphaFoldDB" id="A0A6A5SEB2"/>
<accession>A0A6A5SEB2</accession>
<organism evidence="2 3">
    <name type="scientific">Clathrospora elynae</name>
    <dbReference type="NCBI Taxonomy" id="706981"/>
    <lineage>
        <taxon>Eukaryota</taxon>
        <taxon>Fungi</taxon>
        <taxon>Dikarya</taxon>
        <taxon>Ascomycota</taxon>
        <taxon>Pezizomycotina</taxon>
        <taxon>Dothideomycetes</taxon>
        <taxon>Pleosporomycetidae</taxon>
        <taxon>Pleosporales</taxon>
        <taxon>Diademaceae</taxon>
        <taxon>Clathrospora</taxon>
    </lineage>
</organism>
<feature type="signal peptide" evidence="1">
    <location>
        <begin position="1"/>
        <end position="16"/>
    </location>
</feature>
<sequence>MLRSLLLLALPALALAAPPTPPTITHLVFSGSGCPNDSGSVKADKPTLGDDTGVSFTQLKGDSTDNCAVHIQSSGATLGWQVAVREIAYVGDVVLRGNSELDTYTQVFWSENAGNTGVLTGGLTCAGPEIKDYVTVRSSTADLKWSKCTGADGSPGILNINFRPVIQGDFGTYDFKHASWKLEWRTC</sequence>
<evidence type="ECO:0000256" key="1">
    <source>
        <dbReference type="SAM" id="SignalP"/>
    </source>
</evidence>
<evidence type="ECO:0000313" key="2">
    <source>
        <dbReference type="EMBL" id="KAF1935747.1"/>
    </source>
</evidence>
<name>A0A6A5SEB2_9PLEO</name>
<keyword evidence="3" id="KW-1185">Reference proteome</keyword>
<gene>
    <name evidence="2" type="ORF">EJ02DRAFT_483669</name>
</gene>
<dbReference type="PANTHER" id="PTHR38847">
    <property type="match status" value="1"/>
</dbReference>
<keyword evidence="1" id="KW-0732">Signal</keyword>
<dbReference type="PROSITE" id="PS51257">
    <property type="entry name" value="PROKAR_LIPOPROTEIN"/>
    <property type="match status" value="1"/>
</dbReference>
<dbReference type="EMBL" id="ML976238">
    <property type="protein sequence ID" value="KAF1935747.1"/>
    <property type="molecule type" value="Genomic_DNA"/>
</dbReference>
<dbReference type="Proteomes" id="UP000800038">
    <property type="component" value="Unassembled WGS sequence"/>
</dbReference>
<proteinExistence type="predicted"/>
<evidence type="ECO:0008006" key="4">
    <source>
        <dbReference type="Google" id="ProtNLM"/>
    </source>
</evidence>
<dbReference type="InterPro" id="IPR025649">
    <property type="entry name" value="DUF4360"/>
</dbReference>
<evidence type="ECO:0000313" key="3">
    <source>
        <dbReference type="Proteomes" id="UP000800038"/>
    </source>
</evidence>
<dbReference type="Pfam" id="PF14273">
    <property type="entry name" value="DUF4360"/>
    <property type="match status" value="1"/>
</dbReference>
<reference evidence="2" key="1">
    <citation type="journal article" date="2020" name="Stud. Mycol.">
        <title>101 Dothideomycetes genomes: a test case for predicting lifestyles and emergence of pathogens.</title>
        <authorList>
            <person name="Haridas S."/>
            <person name="Albert R."/>
            <person name="Binder M."/>
            <person name="Bloem J."/>
            <person name="Labutti K."/>
            <person name="Salamov A."/>
            <person name="Andreopoulos B."/>
            <person name="Baker S."/>
            <person name="Barry K."/>
            <person name="Bills G."/>
            <person name="Bluhm B."/>
            <person name="Cannon C."/>
            <person name="Castanera R."/>
            <person name="Culley D."/>
            <person name="Daum C."/>
            <person name="Ezra D."/>
            <person name="Gonzalez J."/>
            <person name="Henrissat B."/>
            <person name="Kuo A."/>
            <person name="Liang C."/>
            <person name="Lipzen A."/>
            <person name="Lutzoni F."/>
            <person name="Magnuson J."/>
            <person name="Mondo S."/>
            <person name="Nolan M."/>
            <person name="Ohm R."/>
            <person name="Pangilinan J."/>
            <person name="Park H.-J."/>
            <person name="Ramirez L."/>
            <person name="Alfaro M."/>
            <person name="Sun H."/>
            <person name="Tritt A."/>
            <person name="Yoshinaga Y."/>
            <person name="Zwiers L.-H."/>
            <person name="Turgeon B."/>
            <person name="Goodwin S."/>
            <person name="Spatafora J."/>
            <person name="Crous P."/>
            <person name="Grigoriev I."/>
        </authorList>
    </citation>
    <scope>NUCLEOTIDE SEQUENCE</scope>
    <source>
        <strain evidence="2">CBS 161.51</strain>
    </source>
</reference>
<protein>
    <recommendedName>
        <fullName evidence="4">Secreted protein</fullName>
    </recommendedName>
</protein>